<evidence type="ECO:0000256" key="1">
    <source>
        <dbReference type="ARBA" id="ARBA00004613"/>
    </source>
</evidence>
<comment type="subcellular location">
    <subcellularLocation>
        <location evidence="1">Secreted</location>
    </subcellularLocation>
</comment>
<name>A0ABY7C0U1_9HYPH</name>
<dbReference type="InterPro" id="IPR018511">
    <property type="entry name" value="Hemolysin-typ_Ca-bd_CS"/>
</dbReference>
<dbReference type="InterPro" id="IPR001343">
    <property type="entry name" value="Hemolysn_Ca-bd"/>
</dbReference>
<dbReference type="SUPFAM" id="SSF101908">
    <property type="entry name" value="Putative isomerase YbhE"/>
    <property type="match status" value="1"/>
</dbReference>
<organism evidence="3 4">
    <name type="scientific">Jiella pelagia</name>
    <dbReference type="NCBI Taxonomy" id="2986949"/>
    <lineage>
        <taxon>Bacteria</taxon>
        <taxon>Pseudomonadati</taxon>
        <taxon>Pseudomonadota</taxon>
        <taxon>Alphaproteobacteria</taxon>
        <taxon>Hyphomicrobiales</taxon>
        <taxon>Aurantimonadaceae</taxon>
        <taxon>Jiella</taxon>
    </lineage>
</organism>
<sequence length="738" mass="74817">MAIAATLVGDLALTDTVYDSGSLGLNGASGVHALTIGGRNFVYVAGRADDAVTVFELDASGQLAFRQTFSDTSTTALAGAANITSVTLPGGTYLYVNASDDSGISVFQVAANGSLSLVEAVYDDATLELAGTAGKMSVAHVGNANFLIASGYDDGGASVFRINADGTLTNTGNVDDASNADFALRGTQDVASVTSNGETFVFVAASLDSGITGFKLDANGGLTFTDSLFDSTNLLSQVVALAAHEIDGQAYLFAASPYEGLNVFRVSASGELQAVFYLRDYTIDGLRGPCALTVFELEGSTFLAVSSRTGNGVTLFSVNNDGSLYRQSTIIDDASTALDGSFSNDVVMIGDTQYLVASGPDEDGVSVFGLGLGPDTLEGSFTSQTLLGFDGDDVLIGGGGSDLLIGGQGADRLDGGAWLDTASYKDSATGVIVNLAIGRGAFGDAAGDTLINIEHVNGSRFADVLTGDDGINILRGGAGNDIIRGYAENDLLFGGDGSDTIFGGDGKDRINGEAGHDRLSGGMGTDTVFGHLGDDVIIGDADGTADTYNGEVGNDAIDYSAVTTAIDVNFANGVATGSAIGRDSLAGFERVFAGSGNDSLVANAETFLMDGGAGNDTMLGSSGANILVGGLGNDILNGFDGYDRLNGGAGDDRLAGGGNNDVFIFADGFGTDVVVDFNEFSSAEKIDLSAVTAITSFADLAANHLTQVGADAVITDGANTITLNGVLIADLDANDFLF</sequence>
<accession>A0ABY7C0U1</accession>
<dbReference type="PROSITE" id="PS00330">
    <property type="entry name" value="HEMOLYSIN_CALCIUM"/>
    <property type="match status" value="5"/>
</dbReference>
<evidence type="ECO:0000313" key="3">
    <source>
        <dbReference type="EMBL" id="WAP69474.1"/>
    </source>
</evidence>
<evidence type="ECO:0000313" key="4">
    <source>
        <dbReference type="Proteomes" id="UP001164020"/>
    </source>
</evidence>
<keyword evidence="4" id="KW-1185">Reference proteome</keyword>
<dbReference type="InterPro" id="IPR050557">
    <property type="entry name" value="RTX_toxin/Mannuronan_C5-epim"/>
</dbReference>
<dbReference type="SUPFAM" id="SSF51120">
    <property type="entry name" value="beta-Roll"/>
    <property type="match status" value="2"/>
</dbReference>
<dbReference type="EMBL" id="CP114029">
    <property type="protein sequence ID" value="WAP69474.1"/>
    <property type="molecule type" value="Genomic_DNA"/>
</dbReference>
<protein>
    <submittedName>
        <fullName evidence="3">Uncharacterized protein</fullName>
    </submittedName>
</protein>
<dbReference type="PRINTS" id="PR00313">
    <property type="entry name" value="CABNDNGRPT"/>
</dbReference>
<dbReference type="Gene3D" id="2.130.10.10">
    <property type="entry name" value="YVTN repeat-like/Quinoprotein amine dehydrogenase"/>
    <property type="match status" value="1"/>
</dbReference>
<dbReference type="PANTHER" id="PTHR38340">
    <property type="entry name" value="S-LAYER PROTEIN"/>
    <property type="match status" value="1"/>
</dbReference>
<evidence type="ECO:0000256" key="2">
    <source>
        <dbReference type="ARBA" id="ARBA00022525"/>
    </source>
</evidence>
<dbReference type="InterPro" id="IPR011049">
    <property type="entry name" value="Serralysin-like_metalloprot_C"/>
</dbReference>
<reference evidence="3" key="1">
    <citation type="submission" date="2022-12" db="EMBL/GenBank/DDBJ databases">
        <title>Jiella pelagia sp. nov., isolated from phosphonate enriched culture of Northwest Pacific surface seawater.</title>
        <authorList>
            <person name="Shin D.Y."/>
            <person name="Hwang C.Y."/>
        </authorList>
    </citation>
    <scope>NUCLEOTIDE SEQUENCE</scope>
    <source>
        <strain evidence="3">HL-NP1</strain>
    </source>
</reference>
<gene>
    <name evidence="3" type="ORF">OH818_04230</name>
</gene>
<dbReference type="Gene3D" id="2.150.10.10">
    <property type="entry name" value="Serralysin-like metalloprotease, C-terminal"/>
    <property type="match status" value="5"/>
</dbReference>
<proteinExistence type="predicted"/>
<dbReference type="PANTHER" id="PTHR38340:SF1">
    <property type="entry name" value="S-LAYER PROTEIN"/>
    <property type="match status" value="1"/>
</dbReference>
<dbReference type="RefSeq" id="WP_268881911.1">
    <property type="nucleotide sequence ID" value="NZ_CP114029.1"/>
</dbReference>
<dbReference type="InterPro" id="IPR015943">
    <property type="entry name" value="WD40/YVTN_repeat-like_dom_sf"/>
</dbReference>
<keyword evidence="2" id="KW-0964">Secreted</keyword>
<dbReference type="Proteomes" id="UP001164020">
    <property type="component" value="Chromosome"/>
</dbReference>
<dbReference type="Pfam" id="PF00353">
    <property type="entry name" value="HemolysinCabind"/>
    <property type="match status" value="5"/>
</dbReference>